<sequence length="338" mass="35786">MAISYTPTDIRGKAVEPILEEVLFANKTIADGYVTFNTDIKAGTIFTEASVDVTAQLYTGSALASSGAINIVDRFITPTKLEYKQTFLQESLRTSRFNRSMNPGAFNIESNEFASTVLAMVGPNVSQDAENIFWGGITAATKTAIAALTPNAAQGSITAATQTAVAGLTAGLVDGVFAKVLYDNAALGGYIKVTGTTVTSANIAAECAKIYAAIPAQNLADTVNPTVIYAPRAWRQLARIANNAVGAAQQVNFLFDSAANDSRCYYNGVELLFVPAPTNNLAYAQRKVAVSWNTDLLDDVNRFEIGKLVNDGDVQFVRSIYTLAANVGQATSGVLYGG</sequence>
<name>A0A6J7X9J0_9CAUD</name>
<organism evidence="1">
    <name type="scientific">uncultured Caudovirales phage</name>
    <dbReference type="NCBI Taxonomy" id="2100421"/>
    <lineage>
        <taxon>Viruses</taxon>
        <taxon>Duplodnaviria</taxon>
        <taxon>Heunggongvirae</taxon>
        <taxon>Uroviricota</taxon>
        <taxon>Caudoviricetes</taxon>
        <taxon>Peduoviridae</taxon>
        <taxon>Maltschvirus</taxon>
        <taxon>Maltschvirus maltsch</taxon>
    </lineage>
</organism>
<dbReference type="EMBL" id="LR798324">
    <property type="protein sequence ID" value="CAB5224027.1"/>
    <property type="molecule type" value="Genomic_DNA"/>
</dbReference>
<evidence type="ECO:0000313" key="1">
    <source>
        <dbReference type="EMBL" id="CAB5224027.1"/>
    </source>
</evidence>
<protein>
    <submittedName>
        <fullName evidence="1">Uncharacterized protein</fullName>
    </submittedName>
</protein>
<accession>A0A6J7X9J0</accession>
<gene>
    <name evidence="1" type="ORF">UFOVP388_43</name>
</gene>
<reference evidence="1" key="1">
    <citation type="submission" date="2020-05" db="EMBL/GenBank/DDBJ databases">
        <authorList>
            <person name="Chiriac C."/>
            <person name="Salcher M."/>
            <person name="Ghai R."/>
            <person name="Kavagutti S V."/>
        </authorList>
    </citation>
    <scope>NUCLEOTIDE SEQUENCE</scope>
</reference>
<proteinExistence type="predicted"/>